<comment type="caution">
    <text evidence="2">The sequence shown here is derived from an EMBL/GenBank/DDBJ whole genome shotgun (WGS) entry which is preliminary data.</text>
</comment>
<evidence type="ECO:0000313" key="3">
    <source>
        <dbReference type="Proteomes" id="UP001165121"/>
    </source>
</evidence>
<keyword evidence="3" id="KW-1185">Reference proteome</keyword>
<gene>
    <name evidence="2" type="ORF">Pfra01_000305300</name>
</gene>
<proteinExistence type="predicted"/>
<sequence length="168" mass="18023">MTYPTACHPTDCGAPCWGPTSTISKMDVEALLHQFAGREWTPQTEAVPALTTAPALIASADPDAANTPAASTSTAALATPAIPSTSTTDYYGHLSNPSNTWRERPERTIPASARCSRGAIHRLQSSRAAQRSLPKRSSSDQQGTAGQLQQGWLHCVSSELRQNHRTVW</sequence>
<dbReference type="AlphaFoldDB" id="A0A9W6TYX0"/>
<dbReference type="Proteomes" id="UP001165121">
    <property type="component" value="Unassembled WGS sequence"/>
</dbReference>
<feature type="compositionally biased region" description="Polar residues" evidence="1">
    <location>
        <begin position="123"/>
        <end position="148"/>
    </location>
</feature>
<feature type="region of interest" description="Disordered" evidence="1">
    <location>
        <begin position="86"/>
        <end position="148"/>
    </location>
</feature>
<dbReference type="EMBL" id="BSXT01000239">
    <property type="protein sequence ID" value="GMF21885.1"/>
    <property type="molecule type" value="Genomic_DNA"/>
</dbReference>
<reference evidence="2" key="1">
    <citation type="submission" date="2023-04" db="EMBL/GenBank/DDBJ databases">
        <title>Phytophthora fragariaefolia NBRC 109709.</title>
        <authorList>
            <person name="Ichikawa N."/>
            <person name="Sato H."/>
            <person name="Tonouchi N."/>
        </authorList>
    </citation>
    <scope>NUCLEOTIDE SEQUENCE</scope>
    <source>
        <strain evidence="2">NBRC 109709</strain>
    </source>
</reference>
<evidence type="ECO:0000256" key="1">
    <source>
        <dbReference type="SAM" id="MobiDB-lite"/>
    </source>
</evidence>
<accession>A0A9W6TYX0</accession>
<evidence type="ECO:0000313" key="2">
    <source>
        <dbReference type="EMBL" id="GMF21885.1"/>
    </source>
</evidence>
<organism evidence="2 3">
    <name type="scientific">Phytophthora fragariaefolia</name>
    <dbReference type="NCBI Taxonomy" id="1490495"/>
    <lineage>
        <taxon>Eukaryota</taxon>
        <taxon>Sar</taxon>
        <taxon>Stramenopiles</taxon>
        <taxon>Oomycota</taxon>
        <taxon>Peronosporomycetes</taxon>
        <taxon>Peronosporales</taxon>
        <taxon>Peronosporaceae</taxon>
        <taxon>Phytophthora</taxon>
    </lineage>
</organism>
<protein>
    <submittedName>
        <fullName evidence="2">Unnamed protein product</fullName>
    </submittedName>
</protein>
<name>A0A9W6TYX0_9STRA</name>